<gene>
    <name evidence="7" type="ORF">C2845_PM03G30680</name>
</gene>
<keyword evidence="8" id="KW-1185">Reference proteome</keyword>
<dbReference type="GO" id="GO:0008270">
    <property type="term" value="F:zinc ion binding"/>
    <property type="evidence" value="ECO:0007669"/>
    <property type="project" value="UniProtKB-KW"/>
</dbReference>
<dbReference type="OrthoDB" id="1435771at2759"/>
<dbReference type="AlphaFoldDB" id="A0A3L6T6M2"/>
<comment type="caution">
    <text evidence="7">The sequence shown here is derived from an EMBL/GenBank/DDBJ whole genome shotgun (WGS) entry which is preliminary data.</text>
</comment>
<keyword evidence="5" id="KW-0812">Transmembrane</keyword>
<evidence type="ECO:0000259" key="6">
    <source>
        <dbReference type="PROSITE" id="PS51999"/>
    </source>
</evidence>
<evidence type="ECO:0000313" key="8">
    <source>
        <dbReference type="Proteomes" id="UP000275267"/>
    </source>
</evidence>
<dbReference type="PROSITE" id="PS51999">
    <property type="entry name" value="ZF_GRF"/>
    <property type="match status" value="1"/>
</dbReference>
<sequence>MPPVLLGAPTPLEVEPPAVLDEVTNLPLIICSKCKDLRIVAFTCKWTKNRGKRFFKCPRYNELEEKRCGFYMFQDKYKQYLKCNASLEYGRTVLEMDSVREVEGIEQVKVGLHDVRDEILKMKLEIVDLKNEERKMKSACVVLIVLLLVVVVGFALKYTICNADHLLQDYRLVQPRVE</sequence>
<feature type="domain" description="GRF-type" evidence="6">
    <location>
        <begin position="31"/>
        <end position="77"/>
    </location>
</feature>
<dbReference type="Proteomes" id="UP000275267">
    <property type="component" value="Unassembled WGS sequence"/>
</dbReference>
<evidence type="ECO:0000256" key="1">
    <source>
        <dbReference type="ARBA" id="ARBA00022723"/>
    </source>
</evidence>
<protein>
    <recommendedName>
        <fullName evidence="6">GRF-type domain-containing protein</fullName>
    </recommendedName>
</protein>
<evidence type="ECO:0000256" key="2">
    <source>
        <dbReference type="ARBA" id="ARBA00022771"/>
    </source>
</evidence>
<reference evidence="8" key="1">
    <citation type="journal article" date="2019" name="Nat. Commun.">
        <title>The genome of broomcorn millet.</title>
        <authorList>
            <person name="Zou C."/>
            <person name="Miki D."/>
            <person name="Li D."/>
            <person name="Tang Q."/>
            <person name="Xiao L."/>
            <person name="Rajput S."/>
            <person name="Deng P."/>
            <person name="Jia W."/>
            <person name="Huang R."/>
            <person name="Zhang M."/>
            <person name="Sun Y."/>
            <person name="Hu J."/>
            <person name="Fu X."/>
            <person name="Schnable P.S."/>
            <person name="Li F."/>
            <person name="Zhang H."/>
            <person name="Feng B."/>
            <person name="Zhu X."/>
            <person name="Liu R."/>
            <person name="Schnable J.C."/>
            <person name="Zhu J.-K."/>
            <person name="Zhang H."/>
        </authorList>
    </citation>
    <scope>NUCLEOTIDE SEQUENCE [LARGE SCALE GENOMIC DNA]</scope>
</reference>
<keyword evidence="5" id="KW-1133">Transmembrane helix</keyword>
<dbReference type="EMBL" id="PQIB02000002">
    <property type="protein sequence ID" value="RLN33931.1"/>
    <property type="molecule type" value="Genomic_DNA"/>
</dbReference>
<evidence type="ECO:0000256" key="3">
    <source>
        <dbReference type="ARBA" id="ARBA00022833"/>
    </source>
</evidence>
<evidence type="ECO:0000313" key="7">
    <source>
        <dbReference type="EMBL" id="RLN33931.1"/>
    </source>
</evidence>
<feature type="transmembrane region" description="Helical" evidence="5">
    <location>
        <begin position="139"/>
        <end position="160"/>
    </location>
</feature>
<keyword evidence="1" id="KW-0479">Metal-binding</keyword>
<keyword evidence="2 4" id="KW-0863">Zinc-finger</keyword>
<accession>A0A3L6T6M2</accession>
<dbReference type="PANTHER" id="PTHR33680:SF7">
    <property type="entry name" value="OS02G0474200 PROTEIN"/>
    <property type="match status" value="1"/>
</dbReference>
<evidence type="ECO:0000256" key="4">
    <source>
        <dbReference type="PROSITE-ProRule" id="PRU01343"/>
    </source>
</evidence>
<proteinExistence type="predicted"/>
<dbReference type="InterPro" id="IPR010666">
    <property type="entry name" value="Znf_GRF"/>
</dbReference>
<name>A0A3L6T6M2_PANMI</name>
<evidence type="ECO:0000256" key="5">
    <source>
        <dbReference type="SAM" id="Phobius"/>
    </source>
</evidence>
<keyword evidence="5" id="KW-0472">Membrane</keyword>
<organism evidence="7 8">
    <name type="scientific">Panicum miliaceum</name>
    <name type="common">Proso millet</name>
    <name type="synonym">Broomcorn millet</name>
    <dbReference type="NCBI Taxonomy" id="4540"/>
    <lineage>
        <taxon>Eukaryota</taxon>
        <taxon>Viridiplantae</taxon>
        <taxon>Streptophyta</taxon>
        <taxon>Embryophyta</taxon>
        <taxon>Tracheophyta</taxon>
        <taxon>Spermatophyta</taxon>
        <taxon>Magnoliopsida</taxon>
        <taxon>Liliopsida</taxon>
        <taxon>Poales</taxon>
        <taxon>Poaceae</taxon>
        <taxon>PACMAD clade</taxon>
        <taxon>Panicoideae</taxon>
        <taxon>Panicodae</taxon>
        <taxon>Paniceae</taxon>
        <taxon>Panicinae</taxon>
        <taxon>Panicum</taxon>
        <taxon>Panicum sect. Panicum</taxon>
    </lineage>
</organism>
<dbReference type="PANTHER" id="PTHR33680">
    <property type="entry name" value="OS07G0190500 PROTEIN"/>
    <property type="match status" value="1"/>
</dbReference>
<keyword evidence="3" id="KW-0862">Zinc</keyword>